<feature type="transmembrane region" description="Helical" evidence="1">
    <location>
        <begin position="77"/>
        <end position="95"/>
    </location>
</feature>
<comment type="caution">
    <text evidence="4">The sequence shown here is derived from an EMBL/GenBank/DDBJ whole genome shotgun (WGS) entry which is preliminary data.</text>
</comment>
<proteinExistence type="predicted"/>
<feature type="domain" description="NADH-ubiquinone oxidoreductase 21kDa subunit C-terminal fungi" evidence="3">
    <location>
        <begin position="115"/>
        <end position="202"/>
    </location>
</feature>
<dbReference type="Pfam" id="PF12853">
    <property type="entry name" value="NADH_u_ox_C"/>
    <property type="match status" value="1"/>
</dbReference>
<dbReference type="InterPro" id="IPR024549">
    <property type="entry name" value="NADH-UbQ_OxRdtase_su21_C_fun"/>
</dbReference>
<dbReference type="AlphaFoldDB" id="A0A9P7VCH3"/>
<dbReference type="Pfam" id="PF10785">
    <property type="entry name" value="NADH-u_ox-rdase"/>
    <property type="match status" value="1"/>
</dbReference>
<reference evidence="4" key="1">
    <citation type="submission" date="2021-03" db="EMBL/GenBank/DDBJ databases">
        <authorList>
            <person name="Palmer J.M."/>
        </authorList>
    </citation>
    <scope>NUCLEOTIDE SEQUENCE</scope>
    <source>
        <strain evidence="4">ARV_011</strain>
    </source>
</reference>
<organism evidence="4 5">
    <name type="scientific">Scheffersomyces spartinae</name>
    <dbReference type="NCBI Taxonomy" id="45513"/>
    <lineage>
        <taxon>Eukaryota</taxon>
        <taxon>Fungi</taxon>
        <taxon>Dikarya</taxon>
        <taxon>Ascomycota</taxon>
        <taxon>Saccharomycotina</taxon>
        <taxon>Pichiomycetes</taxon>
        <taxon>Debaryomycetaceae</taxon>
        <taxon>Scheffersomyces</taxon>
    </lineage>
</organism>
<feature type="domain" description="NADH-ubiquinone oxidoreductase 21kDa subunit N-terminal" evidence="2">
    <location>
        <begin position="17"/>
        <end position="106"/>
    </location>
</feature>
<keyword evidence="5" id="KW-1185">Reference proteome</keyword>
<dbReference type="RefSeq" id="XP_043051080.1">
    <property type="nucleotide sequence ID" value="XM_043194028.1"/>
</dbReference>
<keyword evidence="1" id="KW-0472">Membrane</keyword>
<evidence type="ECO:0000313" key="5">
    <source>
        <dbReference type="Proteomes" id="UP000790833"/>
    </source>
</evidence>
<dbReference type="OrthoDB" id="196140at2759"/>
<feature type="transmembrane region" description="Helical" evidence="1">
    <location>
        <begin position="40"/>
        <end position="57"/>
    </location>
</feature>
<dbReference type="PANTHER" id="PTHR34062:SF1">
    <property type="entry name" value="NADH-UBIQUINONE OXIDOREDUCTASE 21KDA SUBUNIT N-TERMINAL DOMAIN-CONTAINING PROTEIN"/>
    <property type="match status" value="1"/>
</dbReference>
<evidence type="ECO:0000256" key="1">
    <source>
        <dbReference type="SAM" id="Phobius"/>
    </source>
</evidence>
<gene>
    <name evidence="4" type="ORF">KQ657_003298</name>
</gene>
<name>A0A9P7VCH3_9ASCO</name>
<protein>
    <submittedName>
        <fullName evidence="4">Uncharacterized protein</fullName>
    </submittedName>
</protein>
<sequence>MSYTKDNQPVRSAAPQSDYELIDIDPHFFRVISYFRPSDYGVILGTAAAFPLSLQLWEKLESSAGAFKAPIKLPGAALRGSVLLGTVGGFLLAYTRSSKRFLGWSENAREVEKDRYEIKSLLAREKLPYHENESALDDRMKDIANRNSQYSFASLAILPWFNWSYHPYHGVNIKKYYETRPGEEAWGFDLKPFEEIKAKYEKSFD</sequence>
<evidence type="ECO:0000259" key="2">
    <source>
        <dbReference type="Pfam" id="PF10785"/>
    </source>
</evidence>
<evidence type="ECO:0000313" key="4">
    <source>
        <dbReference type="EMBL" id="KAG7195535.1"/>
    </source>
</evidence>
<evidence type="ECO:0000259" key="3">
    <source>
        <dbReference type="Pfam" id="PF12853"/>
    </source>
</evidence>
<dbReference type="PANTHER" id="PTHR34062">
    <property type="entry name" value="OXIDOREDUCTASE 21 KDA SUBUNIT, PUTATIVE (AFU_ORTHOLOGUE AFUA_4G04750)-RELATED"/>
    <property type="match status" value="1"/>
</dbReference>
<dbReference type="InterPro" id="IPR019721">
    <property type="entry name" value="NADH-UbQ_OxRdtase_su21_N"/>
</dbReference>
<dbReference type="EMBL" id="JAHMUF010000003">
    <property type="protein sequence ID" value="KAG7195535.1"/>
    <property type="molecule type" value="Genomic_DNA"/>
</dbReference>
<accession>A0A9P7VCH3</accession>
<keyword evidence="1" id="KW-0812">Transmembrane</keyword>
<dbReference type="Proteomes" id="UP000790833">
    <property type="component" value="Unassembled WGS sequence"/>
</dbReference>
<dbReference type="GeneID" id="66116672"/>
<keyword evidence="1" id="KW-1133">Transmembrane helix</keyword>
<dbReference type="InterPro" id="IPR053229">
    <property type="entry name" value="NADH-Q_oxidrdct_subunit"/>
</dbReference>